<dbReference type="Proteomes" id="UP000176850">
    <property type="component" value="Unassembled WGS sequence"/>
</dbReference>
<dbReference type="AlphaFoldDB" id="A0A1F7GLU6"/>
<evidence type="ECO:0000313" key="1">
    <source>
        <dbReference type="EMBL" id="OGK20010.1"/>
    </source>
</evidence>
<protein>
    <submittedName>
        <fullName evidence="1">Uncharacterized protein</fullName>
    </submittedName>
</protein>
<accession>A0A1F7GLU6</accession>
<evidence type="ECO:0000313" key="2">
    <source>
        <dbReference type="Proteomes" id="UP000176850"/>
    </source>
</evidence>
<reference evidence="1 2" key="1">
    <citation type="journal article" date="2016" name="Nat. Commun.">
        <title>Thousands of microbial genomes shed light on interconnected biogeochemical processes in an aquifer system.</title>
        <authorList>
            <person name="Anantharaman K."/>
            <person name="Brown C.T."/>
            <person name="Hug L.A."/>
            <person name="Sharon I."/>
            <person name="Castelle C.J."/>
            <person name="Probst A.J."/>
            <person name="Thomas B.C."/>
            <person name="Singh A."/>
            <person name="Wilkins M.J."/>
            <person name="Karaoz U."/>
            <person name="Brodie E.L."/>
            <person name="Williams K.H."/>
            <person name="Hubbard S.S."/>
            <person name="Banfield J.F."/>
        </authorList>
    </citation>
    <scope>NUCLEOTIDE SEQUENCE [LARGE SCALE GENOMIC DNA]</scope>
</reference>
<sequence>MSNRILDKKLLLKIATRLNKRNVTDVNVLVSKKANKFGISPQAALVIIAKNLNIGTASYQKKLDHNKQAEIRDALVVKHGSNKSDFVRPTIRYSNVKSSKKEEILKLAPEFYGIGINLKALWSKMFKND</sequence>
<gene>
    <name evidence="1" type="ORF">A2799_04575</name>
</gene>
<organism evidence="1 2">
    <name type="scientific">Candidatus Roizmanbacteria bacterium RIFCSPHIGHO2_01_FULL_39_24</name>
    <dbReference type="NCBI Taxonomy" id="1802032"/>
    <lineage>
        <taxon>Bacteria</taxon>
        <taxon>Candidatus Roizmaniibacteriota</taxon>
    </lineage>
</organism>
<dbReference type="EMBL" id="MFZH01000003">
    <property type="protein sequence ID" value="OGK20010.1"/>
    <property type="molecule type" value="Genomic_DNA"/>
</dbReference>
<comment type="caution">
    <text evidence="1">The sequence shown here is derived from an EMBL/GenBank/DDBJ whole genome shotgun (WGS) entry which is preliminary data.</text>
</comment>
<proteinExistence type="predicted"/>
<name>A0A1F7GLU6_9BACT</name>